<dbReference type="SUPFAM" id="SSF47336">
    <property type="entry name" value="ACP-like"/>
    <property type="match status" value="1"/>
</dbReference>
<dbReference type="InterPro" id="IPR014030">
    <property type="entry name" value="Ketoacyl_synth_N"/>
</dbReference>
<dbReference type="InterPro" id="IPR001227">
    <property type="entry name" value="Ac_transferase_dom_sf"/>
</dbReference>
<dbReference type="InterPro" id="IPR014031">
    <property type="entry name" value="Ketoacyl_synth_C"/>
</dbReference>
<dbReference type="InterPro" id="IPR001031">
    <property type="entry name" value="Thioesterase"/>
</dbReference>
<feature type="region of interest" description="N-terminal hotdog fold" evidence="4">
    <location>
        <begin position="874"/>
        <end position="1010"/>
    </location>
</feature>
<dbReference type="InterPro" id="IPR016036">
    <property type="entry name" value="Malonyl_transacylase_ACP-bd"/>
</dbReference>
<dbReference type="InterPro" id="IPR018201">
    <property type="entry name" value="Ketoacyl_synth_AS"/>
</dbReference>
<dbReference type="InterPro" id="IPR049900">
    <property type="entry name" value="PKS_mFAS_DH"/>
</dbReference>
<dbReference type="Proteomes" id="UP000286045">
    <property type="component" value="Unassembled WGS sequence"/>
</dbReference>
<evidence type="ECO:0000259" key="7">
    <source>
        <dbReference type="PROSITE" id="PS52004"/>
    </source>
</evidence>
<evidence type="ECO:0000313" key="10">
    <source>
        <dbReference type="Proteomes" id="UP000286045"/>
    </source>
</evidence>
<keyword evidence="2" id="KW-0597">Phosphoprotein</keyword>
<dbReference type="EMBL" id="RYZI01000103">
    <property type="protein sequence ID" value="RWA10748.1"/>
    <property type="molecule type" value="Genomic_DNA"/>
</dbReference>
<dbReference type="GO" id="GO:0004315">
    <property type="term" value="F:3-oxoacyl-[acyl-carrier-protein] synthase activity"/>
    <property type="evidence" value="ECO:0007669"/>
    <property type="project" value="InterPro"/>
</dbReference>
<dbReference type="InterPro" id="IPR042104">
    <property type="entry name" value="PKS_dehydratase_sf"/>
</dbReference>
<dbReference type="SMART" id="SM00825">
    <property type="entry name" value="PKS_KS"/>
    <property type="match status" value="1"/>
</dbReference>
<dbReference type="Pfam" id="PF02801">
    <property type="entry name" value="Ketoacyl-synt_C"/>
    <property type="match status" value="1"/>
</dbReference>
<dbReference type="InterPro" id="IPR014043">
    <property type="entry name" value="Acyl_transferase_dom"/>
</dbReference>
<keyword evidence="3" id="KW-0808">Transferase</keyword>
<dbReference type="Gene3D" id="3.40.50.1820">
    <property type="entry name" value="alpha/beta hydrolase"/>
    <property type="match status" value="1"/>
</dbReference>
<feature type="domain" description="PKS/mFAS DH" evidence="8">
    <location>
        <begin position="874"/>
        <end position="1186"/>
    </location>
</feature>
<dbReference type="Pfam" id="PF00109">
    <property type="entry name" value="ketoacyl-synt"/>
    <property type="match status" value="2"/>
</dbReference>
<dbReference type="PANTHER" id="PTHR43775:SF40">
    <property type="entry name" value="NORSOLORINIC ACID SYNTHASE STCA"/>
    <property type="match status" value="1"/>
</dbReference>
<dbReference type="Pfam" id="PF22621">
    <property type="entry name" value="CurL-like_PKS_C"/>
    <property type="match status" value="1"/>
</dbReference>
<dbReference type="Pfam" id="PF14765">
    <property type="entry name" value="PS-DH"/>
    <property type="match status" value="1"/>
</dbReference>
<dbReference type="Pfam" id="PF00975">
    <property type="entry name" value="Thioesterase"/>
    <property type="match status" value="1"/>
</dbReference>
<feature type="domain" description="Ketosynthase family 3 (KS3)" evidence="7">
    <location>
        <begin position="1"/>
        <end position="404"/>
    </location>
</feature>
<evidence type="ECO:0000256" key="5">
    <source>
        <dbReference type="SAM" id="MobiDB-lite"/>
    </source>
</evidence>
<dbReference type="PROSITE" id="PS50075">
    <property type="entry name" value="CARRIER"/>
    <property type="match status" value="1"/>
</dbReference>
<dbReference type="SMART" id="SM00827">
    <property type="entry name" value="PKS_AT"/>
    <property type="match status" value="1"/>
</dbReference>
<evidence type="ECO:0000256" key="4">
    <source>
        <dbReference type="PROSITE-ProRule" id="PRU01363"/>
    </source>
</evidence>
<dbReference type="GO" id="GO:0044550">
    <property type="term" value="P:secondary metabolite biosynthetic process"/>
    <property type="evidence" value="ECO:0007669"/>
    <property type="project" value="TreeGrafter"/>
</dbReference>
<dbReference type="PROSITE" id="PS00012">
    <property type="entry name" value="PHOSPHOPANTETHEINE"/>
    <property type="match status" value="1"/>
</dbReference>
<dbReference type="InterPro" id="IPR006162">
    <property type="entry name" value="Ppantetheine_attach_site"/>
</dbReference>
<reference evidence="9 10" key="1">
    <citation type="submission" date="2018-12" db="EMBL/GenBank/DDBJ databases">
        <title>Draft genome sequence of Xylaria grammica IHI A82.</title>
        <authorList>
            <person name="Buettner E."/>
            <person name="Kellner H."/>
        </authorList>
    </citation>
    <scope>NUCLEOTIDE SEQUENCE [LARGE SCALE GENOMIC DNA]</scope>
    <source>
        <strain evidence="9 10">IHI A82</strain>
    </source>
</reference>
<dbReference type="InterPro" id="IPR030918">
    <property type="entry name" value="PT_fungal_PKS"/>
</dbReference>
<evidence type="ECO:0000259" key="6">
    <source>
        <dbReference type="PROSITE" id="PS50075"/>
    </source>
</evidence>
<evidence type="ECO:0000256" key="1">
    <source>
        <dbReference type="ARBA" id="ARBA00022450"/>
    </source>
</evidence>
<dbReference type="PROSITE" id="PS00606">
    <property type="entry name" value="KS3_1"/>
    <property type="match status" value="1"/>
</dbReference>
<proteinExistence type="predicted"/>
<dbReference type="SUPFAM" id="SSF52151">
    <property type="entry name" value="FabD/lysophospholipase-like"/>
    <property type="match status" value="1"/>
</dbReference>
<dbReference type="InterPro" id="IPR029058">
    <property type="entry name" value="AB_hydrolase_fold"/>
</dbReference>
<dbReference type="PANTHER" id="PTHR43775">
    <property type="entry name" value="FATTY ACID SYNTHASE"/>
    <property type="match status" value="1"/>
</dbReference>
<dbReference type="InterPro" id="IPR016039">
    <property type="entry name" value="Thiolase-like"/>
</dbReference>
<evidence type="ECO:0000256" key="3">
    <source>
        <dbReference type="ARBA" id="ARBA00022679"/>
    </source>
</evidence>
<feature type="domain" description="Carrier" evidence="6">
    <location>
        <begin position="1228"/>
        <end position="1307"/>
    </location>
</feature>
<feature type="active site" description="Proton acceptor; for dehydratase activity" evidence="4">
    <location>
        <position position="908"/>
    </location>
</feature>
<dbReference type="InterPro" id="IPR050091">
    <property type="entry name" value="PKS_NRPS_Biosynth_Enz"/>
</dbReference>
<feature type="region of interest" description="C-terminal hotdog fold" evidence="4">
    <location>
        <begin position="1036"/>
        <end position="1186"/>
    </location>
</feature>
<protein>
    <submittedName>
        <fullName evidence="9">Uncharacterized protein</fullName>
    </submittedName>
</protein>
<dbReference type="STRING" id="363999.A0A439D8M6"/>
<evidence type="ECO:0000259" key="8">
    <source>
        <dbReference type="PROSITE" id="PS52019"/>
    </source>
</evidence>
<dbReference type="SUPFAM" id="SSF53901">
    <property type="entry name" value="Thiolase-like"/>
    <property type="match status" value="1"/>
</dbReference>
<evidence type="ECO:0000313" key="9">
    <source>
        <dbReference type="EMBL" id="RWA10748.1"/>
    </source>
</evidence>
<feature type="active site" description="Proton donor; for dehydratase activity" evidence="4">
    <location>
        <position position="1099"/>
    </location>
</feature>
<comment type="caution">
    <text evidence="9">The sequence shown here is derived from an EMBL/GenBank/DDBJ whole genome shotgun (WGS) entry which is preliminary data.</text>
</comment>
<dbReference type="SUPFAM" id="SSF53474">
    <property type="entry name" value="alpha/beta-Hydrolases"/>
    <property type="match status" value="1"/>
</dbReference>
<dbReference type="InterPro" id="IPR016035">
    <property type="entry name" value="Acyl_Trfase/lysoPLipase"/>
</dbReference>
<name>A0A439D8M6_9PEZI</name>
<dbReference type="Gene3D" id="3.40.366.10">
    <property type="entry name" value="Malonyl-Coenzyme A Acyl Carrier Protein, domain 2"/>
    <property type="match status" value="1"/>
</dbReference>
<dbReference type="InterPro" id="IPR036736">
    <property type="entry name" value="ACP-like_sf"/>
</dbReference>
<evidence type="ECO:0000256" key="2">
    <source>
        <dbReference type="ARBA" id="ARBA00022553"/>
    </source>
</evidence>
<dbReference type="Pfam" id="PF00550">
    <property type="entry name" value="PP-binding"/>
    <property type="match status" value="1"/>
</dbReference>
<dbReference type="Gene3D" id="3.10.129.110">
    <property type="entry name" value="Polyketide synthase dehydratase"/>
    <property type="match status" value="1"/>
</dbReference>
<dbReference type="SUPFAM" id="SSF55048">
    <property type="entry name" value="Probable ACP-binding domain of malonyl-CoA ACP transacylase"/>
    <property type="match status" value="1"/>
</dbReference>
<dbReference type="InterPro" id="IPR009081">
    <property type="entry name" value="PP-bd_ACP"/>
</dbReference>
<dbReference type="InterPro" id="IPR049551">
    <property type="entry name" value="PKS_DH_C"/>
</dbReference>
<gene>
    <name evidence="9" type="ORF">EKO27_g4373</name>
</gene>
<dbReference type="NCBIfam" id="TIGR04532">
    <property type="entry name" value="PT_fungal_PKS"/>
    <property type="match status" value="1"/>
</dbReference>
<organism evidence="9 10">
    <name type="scientific">Xylaria grammica</name>
    <dbReference type="NCBI Taxonomy" id="363999"/>
    <lineage>
        <taxon>Eukaryota</taxon>
        <taxon>Fungi</taxon>
        <taxon>Dikarya</taxon>
        <taxon>Ascomycota</taxon>
        <taxon>Pezizomycotina</taxon>
        <taxon>Sordariomycetes</taxon>
        <taxon>Xylariomycetidae</taxon>
        <taxon>Xylariales</taxon>
        <taxon>Xylariaceae</taxon>
        <taxon>Xylaria</taxon>
    </lineage>
</organism>
<dbReference type="Gene3D" id="1.10.1200.10">
    <property type="entry name" value="ACP-like"/>
    <property type="match status" value="1"/>
</dbReference>
<dbReference type="InterPro" id="IPR020841">
    <property type="entry name" value="PKS_Beta-ketoAc_synthase_dom"/>
</dbReference>
<dbReference type="Pfam" id="PF00698">
    <property type="entry name" value="Acyl_transf_1"/>
    <property type="match status" value="1"/>
</dbReference>
<keyword evidence="1" id="KW-0596">Phosphopantetheine</keyword>
<dbReference type="Gene3D" id="3.30.70.3290">
    <property type="match status" value="1"/>
</dbReference>
<dbReference type="GO" id="GO:0006633">
    <property type="term" value="P:fatty acid biosynthetic process"/>
    <property type="evidence" value="ECO:0007669"/>
    <property type="project" value="InterPro"/>
</dbReference>
<dbReference type="PROSITE" id="PS52019">
    <property type="entry name" value="PKS_MFAS_DH"/>
    <property type="match status" value="1"/>
</dbReference>
<dbReference type="GO" id="GO:0004312">
    <property type="term" value="F:fatty acid synthase activity"/>
    <property type="evidence" value="ECO:0007669"/>
    <property type="project" value="TreeGrafter"/>
</dbReference>
<dbReference type="Gene3D" id="3.40.47.10">
    <property type="match status" value="2"/>
</dbReference>
<feature type="region of interest" description="Disordered" evidence="5">
    <location>
        <begin position="1193"/>
        <end position="1229"/>
    </location>
</feature>
<dbReference type="CDD" id="cd00833">
    <property type="entry name" value="PKS"/>
    <property type="match status" value="1"/>
</dbReference>
<keyword evidence="10" id="KW-1185">Reference proteome</keyword>
<dbReference type="PROSITE" id="PS52004">
    <property type="entry name" value="KS3_2"/>
    <property type="match status" value="1"/>
</dbReference>
<accession>A0A439D8M6</accession>
<sequence>MSCRLPGADNTKNFWDLLHEGRDVHSVVPPLRWDAETHVDISNRPRKNTSATPYGCWLDEPGAFDAKFFGMSPREAEQTDPAQRLALMTAYEALEDAGIVPGVGSSRRERIGVCYGVTSNDWMETNSAQNIDTFMIPGGNRAFIPGRISYFFKFTGPSLAIDTACSSSLMAIHIAYNMLCTGEADIMRTFPIKNWKLQNFDEEADGYCRGEGVGTVILKRLDDASRDQDPIKAVILNACTNHNAEAASITRPCVEAQRHVFTKVLNGLEPAHVTYIEMHGTGTQVGDATEMASVLEALAPDSGPRCRSETPVYVGSVKANLGHGEAAAGITSLIKLVLMMQHNTIPPHIGIKNRINSKFPKDLGSRGVLIAKETVSWPRTQTPRMALLNNFSAAGGNSVLLLQDAPLEEDLSVSDSRSAHPVVLSAKTYSALLAGQQALLSYIQQNPNVHLPSLSYTTTSRRLHHSHRMAVSGGSIQAIAAGLSQAIEKETGKAKSLKGTLVMAFAGQGSHYIGMGRDLYQNLTSFRDDINHFSRIAAHEGLSAFLPLIRDSDGDPNKFSSEAVQLAIVSLQMALTRLWASWGVKPDAVIGHSLGHYAALNAAGVISAADTIFLVGTRARQLQGKCQPGTHGMLLVRTSVSVIEKHLGETSVEVACINSPFEVVLSGTKADIELVRSRLALKGIFSQMLDVPYAFHSSQVDSFLADFSSSISQIRFAPSSIPILCPLSAKVAEVETEFGPAHLVEHCRGRVNFHGAIKAGETSKIVTEKTIFVEIGHRRLLHSTVQALSSLTKKGDSWNTLTQTLAKIYMTGYDVKWEEYHKDFSTNLRVISLPHYKWDLKHFWIRYVHDWSLCKGDPQRTADSRPGLISNLIHSVLIEDIDASIRSGSIVVRTDLGSEKLLAIIQGHKVDGFPLSTPSIYADIALTVARYLQNRQGSLTMRKQISIDSLNIEKALVADSTTPRWLQTEIKVLAGTDSMGLECQFSSVQVNGACIANHARCTISFTEPPSPKWLEEKYTQTRQQIDALYQKSILEQCFRFSTNMIYRMVATLAEFGPNYRGLQEVVLDSLVMAAASRINFDLISVRDIEAYAAHPACVDALSQSAGFIMNANEASNPDIECFVNHGWESLQLYEDLTREKLYESYIQMKKSESNTWKGDLYVIRGDRLAVFIEGIKLQGVPRKLLRQVLSASHRAQSTQDTHTLDKRPPKPPILRQQREERSTSKEQQQVPLAIEKINDIIAEESGISRADILDDTDFTALGVDSLLALLITARLKEELGYDIGPTISIFDRFRTIGQLKKSYIETRNDLRHQDNPASDSRGWGLKTDTSAQILSDRSPNSRSLENSPEADSLLSQSINGCEPVRAVTSVILHHAAVAPGDTQLMLFLFPDGSGSASSYTQIPPISAHVALVGLICPYRRDPQAMTLSLEALVASYVREIRRVQPYGAYSLGGWSTGGVLAYRAAQKLLDDGFSVRDLVLIDSPAANGGVEPLPTRFYDHCSETGIFGQIGDHGVSTADTTDPPEWLIPHFKATIDLLSGYHATPLQIPSDVAWPRGALCWAGRTALDGRLHERFEWREGDGEGVRFLAEARTDFGAGAWAQLVLPTGSGEGIYIDVLPDWDHFSMMHGQGAHALAAFLARALLPVKREENQSYPE</sequence>